<dbReference type="Proteomes" id="UP000282674">
    <property type="component" value="Unassembled WGS sequence"/>
</dbReference>
<keyword evidence="4" id="KW-1185">Reference proteome</keyword>
<feature type="chain" id="PRO_5039672281" evidence="2">
    <location>
        <begin position="23"/>
        <end position="334"/>
    </location>
</feature>
<protein>
    <submittedName>
        <fullName evidence="3">Uncharacterized protein</fullName>
    </submittedName>
</protein>
<gene>
    <name evidence="3" type="ORF">EBO15_32715</name>
</gene>
<name>A0A3M2LQS7_9ACTN</name>
<evidence type="ECO:0000313" key="3">
    <source>
        <dbReference type="EMBL" id="RMI38445.1"/>
    </source>
</evidence>
<evidence type="ECO:0000313" key="4">
    <source>
        <dbReference type="Proteomes" id="UP000282674"/>
    </source>
</evidence>
<sequence>RRRAAAAAGGAALVVAVAGVSAVPGRDGRQAQAVQAAPQVYGAVLVKDAVFGWLPSGYTTLRVAQGDDGYTLTAGRPGQKAGGLTLQLTEGAEPPVPNLPGKRPGHTTPTAPVNGRPASWVIKPGADGSEQVPAEFRWRYADRRWAELMIAERGVATEATVRRIAENVRFGAGRAAAFPVRIGGAPSGMRIARAWVGWDGRTPGKGTDVELSLAPRHGTFDGDGLSLSFSPEALPAPSWAGQGGQPGEGGQAGKGAPNAKVGGRLADERPLTDPATGNQGGTLTVFGWHGFDVRIEARGQAARTLAASGGARGLFERITYLGDDQAKWTTAPLG</sequence>
<reference evidence="3 4" key="1">
    <citation type="submission" date="2018-10" db="EMBL/GenBank/DDBJ databases">
        <title>Isolation from soil.</title>
        <authorList>
            <person name="Hu J."/>
        </authorList>
    </citation>
    <scope>NUCLEOTIDE SEQUENCE [LARGE SCALE GENOMIC DNA]</scope>
    <source>
        <strain evidence="3 4">NEAU-Ht49</strain>
    </source>
</reference>
<dbReference type="AlphaFoldDB" id="A0A3M2LQS7"/>
<evidence type="ECO:0000256" key="1">
    <source>
        <dbReference type="SAM" id="MobiDB-lite"/>
    </source>
</evidence>
<feature type="signal peptide" evidence="2">
    <location>
        <begin position="1"/>
        <end position="22"/>
    </location>
</feature>
<accession>A0A3M2LQS7</accession>
<keyword evidence="2" id="KW-0732">Signal</keyword>
<proteinExistence type="predicted"/>
<dbReference type="RefSeq" id="WP_199744945.1">
    <property type="nucleotide sequence ID" value="NZ_RFFG01000085.1"/>
</dbReference>
<dbReference type="EMBL" id="RFFG01000085">
    <property type="protein sequence ID" value="RMI38445.1"/>
    <property type="molecule type" value="Genomic_DNA"/>
</dbReference>
<organism evidence="3 4">
    <name type="scientific">Actinomadura harenae</name>
    <dbReference type="NCBI Taxonomy" id="2483351"/>
    <lineage>
        <taxon>Bacteria</taxon>
        <taxon>Bacillati</taxon>
        <taxon>Actinomycetota</taxon>
        <taxon>Actinomycetes</taxon>
        <taxon>Streptosporangiales</taxon>
        <taxon>Thermomonosporaceae</taxon>
        <taxon>Actinomadura</taxon>
    </lineage>
</organism>
<evidence type="ECO:0000256" key="2">
    <source>
        <dbReference type="SAM" id="SignalP"/>
    </source>
</evidence>
<comment type="caution">
    <text evidence="3">The sequence shown here is derived from an EMBL/GenBank/DDBJ whole genome shotgun (WGS) entry which is preliminary data.</text>
</comment>
<feature type="region of interest" description="Disordered" evidence="1">
    <location>
        <begin position="95"/>
        <end position="117"/>
    </location>
</feature>
<feature type="non-terminal residue" evidence="3">
    <location>
        <position position="1"/>
    </location>
</feature>
<feature type="region of interest" description="Disordered" evidence="1">
    <location>
        <begin position="224"/>
        <end position="279"/>
    </location>
</feature>
<feature type="compositionally biased region" description="Gly residues" evidence="1">
    <location>
        <begin position="241"/>
        <end position="253"/>
    </location>
</feature>